<feature type="domain" description="O-antigen ligase-related" evidence="6">
    <location>
        <begin position="281"/>
        <end position="406"/>
    </location>
</feature>
<feature type="transmembrane region" description="Helical" evidence="5">
    <location>
        <begin position="397"/>
        <end position="415"/>
    </location>
</feature>
<gene>
    <name evidence="7" type="ordered locus">Caur_3318</name>
</gene>
<sequence>MLVNPSAQPVSLRDRIVQSPLLTAGLALVTGGIIGGVTAFGPLYAIAGLLALFVATALLVSVQAGLIAALAVATIIPFGTLPFKAIITPNFLTLVLVALNAVWFLRSLARSDAYDVRFGSLGLSLIGFLGLTLFSLVLGARGLPDPQTLHNYAKFVLGVICYFTVINCVRDRATARLIVRTLIIVGGISALIGLILWVLPDAMALQLLVALGRIGYPTSGRVLRYVEDDPNGLERAIGFGVDPNSFGGMLALVAVLTLTQLAAPRPILPRWMLAMLGGVQVLTLLLTFSRAALFGLIIAAAFLATVRYRQLWRHMLAVSILGAVLLFGLGYADEFINRVLSGVQFRDQAQQMRLDEYANAIAIIQRYPVFGIGFGQAPDLDLSAGVSSIYLAIGQRMGLVGLAVFLGLVALWFTRSLRILPALDEEASSWLLGCQGAIVAALAVGLADHYFFNIEFSHMAALFWATIGLGSAIEWLINDPQPVPSSVSVLSE</sequence>
<feature type="transmembrane region" description="Helical" evidence="5">
    <location>
        <begin position="427"/>
        <end position="447"/>
    </location>
</feature>
<evidence type="ECO:0000256" key="4">
    <source>
        <dbReference type="ARBA" id="ARBA00023136"/>
    </source>
</evidence>
<feature type="transmembrane region" description="Helical" evidence="5">
    <location>
        <begin position="152"/>
        <end position="170"/>
    </location>
</feature>
<keyword evidence="3 5" id="KW-1133">Transmembrane helix</keyword>
<dbReference type="InParanoid" id="A9WJ46"/>
<evidence type="ECO:0000256" key="5">
    <source>
        <dbReference type="SAM" id="Phobius"/>
    </source>
</evidence>
<dbReference type="GO" id="GO:0005886">
    <property type="term" value="C:plasma membrane"/>
    <property type="evidence" value="ECO:0000318"/>
    <property type="project" value="GO_Central"/>
</dbReference>
<dbReference type="PATRIC" id="fig|324602.8.peg.3737"/>
<organism evidence="7 8">
    <name type="scientific">Chloroflexus aurantiacus (strain ATCC 29366 / DSM 635 / J-10-fl)</name>
    <dbReference type="NCBI Taxonomy" id="324602"/>
    <lineage>
        <taxon>Bacteria</taxon>
        <taxon>Bacillati</taxon>
        <taxon>Chloroflexota</taxon>
        <taxon>Chloroflexia</taxon>
        <taxon>Chloroflexales</taxon>
        <taxon>Chloroflexineae</taxon>
        <taxon>Chloroflexaceae</taxon>
        <taxon>Chloroflexus</taxon>
    </lineage>
</organism>
<dbReference type="HOGENOM" id="CLU_560015_0_0_0"/>
<feature type="transmembrane region" description="Helical" evidence="5">
    <location>
        <begin position="311"/>
        <end position="332"/>
    </location>
</feature>
<evidence type="ECO:0000256" key="1">
    <source>
        <dbReference type="ARBA" id="ARBA00004141"/>
    </source>
</evidence>
<name>A9WJ46_CHLAA</name>
<evidence type="ECO:0000256" key="3">
    <source>
        <dbReference type="ARBA" id="ARBA00022989"/>
    </source>
</evidence>
<dbReference type="AlphaFoldDB" id="A9WJ46"/>
<feature type="transmembrane region" description="Helical" evidence="5">
    <location>
        <begin position="85"/>
        <end position="106"/>
    </location>
</feature>
<reference evidence="8" key="1">
    <citation type="journal article" date="2011" name="BMC Genomics">
        <title>Complete genome sequence of the filamentous anoxygenic phototrophic bacterium Chloroflexus aurantiacus.</title>
        <authorList>
            <person name="Tang K.H."/>
            <person name="Barry K."/>
            <person name="Chertkov O."/>
            <person name="Dalin E."/>
            <person name="Han C.S."/>
            <person name="Hauser L.J."/>
            <person name="Honchak B.M."/>
            <person name="Karbach L.E."/>
            <person name="Land M.L."/>
            <person name="Lapidus A."/>
            <person name="Larimer F.W."/>
            <person name="Mikhailova N."/>
            <person name="Pitluck S."/>
            <person name="Pierson B.K."/>
            <person name="Blankenship R.E."/>
        </authorList>
    </citation>
    <scope>NUCLEOTIDE SEQUENCE [LARGE SCALE GENOMIC DNA]</scope>
    <source>
        <strain evidence="8">ATCC 29366 / DSM 635 / J-10-fl</strain>
    </source>
</reference>
<dbReference type="STRING" id="324602.Caur_3318"/>
<proteinExistence type="predicted"/>
<evidence type="ECO:0000313" key="8">
    <source>
        <dbReference type="Proteomes" id="UP000002008"/>
    </source>
</evidence>
<dbReference type="RefSeq" id="WP_012259158.1">
    <property type="nucleotide sequence ID" value="NC_010175.1"/>
</dbReference>
<dbReference type="InterPro" id="IPR007016">
    <property type="entry name" value="O-antigen_ligase-rel_domated"/>
</dbReference>
<dbReference type="Proteomes" id="UP000002008">
    <property type="component" value="Chromosome"/>
</dbReference>
<dbReference type="EMBL" id="CP000909">
    <property type="protein sequence ID" value="ABY36505.1"/>
    <property type="molecule type" value="Genomic_DNA"/>
</dbReference>
<feature type="transmembrane region" description="Helical" evidence="5">
    <location>
        <begin position="20"/>
        <end position="43"/>
    </location>
</feature>
<feature type="transmembrane region" description="Helical" evidence="5">
    <location>
        <begin position="50"/>
        <end position="79"/>
    </location>
</feature>
<feature type="transmembrane region" description="Helical" evidence="5">
    <location>
        <begin position="284"/>
        <end position="305"/>
    </location>
</feature>
<feature type="transmembrane region" description="Helical" evidence="5">
    <location>
        <begin position="118"/>
        <end position="140"/>
    </location>
</feature>
<keyword evidence="4 5" id="KW-0472">Membrane</keyword>
<keyword evidence="2 5" id="KW-0812">Transmembrane</keyword>
<dbReference type="eggNOG" id="COG3307">
    <property type="taxonomic scope" value="Bacteria"/>
</dbReference>
<evidence type="ECO:0000313" key="7">
    <source>
        <dbReference type="EMBL" id="ABY36505.1"/>
    </source>
</evidence>
<dbReference type="InterPro" id="IPR051533">
    <property type="entry name" value="WaaL-like"/>
</dbReference>
<protein>
    <submittedName>
        <fullName evidence="7">O-antigen polymerase</fullName>
    </submittedName>
</protein>
<dbReference type="PANTHER" id="PTHR37422">
    <property type="entry name" value="TEICHURONIC ACID BIOSYNTHESIS PROTEIN TUAE"/>
    <property type="match status" value="1"/>
</dbReference>
<dbReference type="EnsemblBacteria" id="ABY36505">
    <property type="protein sequence ID" value="ABY36505"/>
    <property type="gene ID" value="Caur_3318"/>
</dbReference>
<dbReference type="GO" id="GO:0000271">
    <property type="term" value="P:polysaccharide biosynthetic process"/>
    <property type="evidence" value="ECO:0000318"/>
    <property type="project" value="GO_Central"/>
</dbReference>
<evidence type="ECO:0000256" key="2">
    <source>
        <dbReference type="ARBA" id="ARBA00022692"/>
    </source>
</evidence>
<dbReference type="PANTHER" id="PTHR37422:SF13">
    <property type="entry name" value="LIPOPOLYSACCHARIDE BIOSYNTHESIS PROTEIN PA4999-RELATED"/>
    <property type="match status" value="1"/>
</dbReference>
<dbReference type="KEGG" id="cau:Caur_3318"/>
<evidence type="ECO:0000259" key="6">
    <source>
        <dbReference type="Pfam" id="PF04932"/>
    </source>
</evidence>
<dbReference type="Pfam" id="PF04932">
    <property type="entry name" value="Wzy_C"/>
    <property type="match status" value="1"/>
</dbReference>
<dbReference type="GO" id="GO:0016757">
    <property type="term" value="F:glycosyltransferase activity"/>
    <property type="evidence" value="ECO:0000318"/>
    <property type="project" value="GO_Central"/>
</dbReference>
<accession>A9WJ46</accession>
<keyword evidence="8" id="KW-1185">Reference proteome</keyword>
<comment type="subcellular location">
    <subcellularLocation>
        <location evidence="1">Membrane</location>
        <topology evidence="1">Multi-pass membrane protein</topology>
    </subcellularLocation>
</comment>
<feature type="transmembrane region" description="Helical" evidence="5">
    <location>
        <begin position="177"/>
        <end position="199"/>
    </location>
</feature>
<feature type="transmembrane region" description="Helical" evidence="5">
    <location>
        <begin position="459"/>
        <end position="477"/>
    </location>
</feature>